<dbReference type="EMBL" id="CP045644">
    <property type="protein sequence ID" value="QFZ84552.1"/>
    <property type="molecule type" value="Genomic_DNA"/>
</dbReference>
<evidence type="ECO:0000313" key="2">
    <source>
        <dbReference type="Proteomes" id="UP000326780"/>
    </source>
</evidence>
<evidence type="ECO:0000313" key="1">
    <source>
        <dbReference type="EMBL" id="QFZ84552.1"/>
    </source>
</evidence>
<reference evidence="1 2" key="1">
    <citation type="submission" date="2019-10" db="EMBL/GenBank/DDBJ databases">
        <title>Complete genome sequence of Variovorax paradoxus 5C-2.</title>
        <authorList>
            <person name="Gogoleva N.E."/>
            <person name="Balkin A.S."/>
        </authorList>
    </citation>
    <scope>NUCLEOTIDE SEQUENCE [LARGE SCALE GENOMIC DNA]</scope>
    <source>
        <strain evidence="1 2">5C-2</strain>
    </source>
</reference>
<organism evidence="1 2">
    <name type="scientific">Variovorax paradoxus</name>
    <dbReference type="NCBI Taxonomy" id="34073"/>
    <lineage>
        <taxon>Bacteria</taxon>
        <taxon>Pseudomonadati</taxon>
        <taxon>Pseudomonadota</taxon>
        <taxon>Betaproteobacteria</taxon>
        <taxon>Burkholderiales</taxon>
        <taxon>Comamonadaceae</taxon>
        <taxon>Variovorax</taxon>
    </lineage>
</organism>
<dbReference type="AlphaFoldDB" id="A0A5Q0M838"/>
<name>A0A5Q0M838_VARPD</name>
<gene>
    <name evidence="1" type="ORF">GFK26_18155</name>
</gene>
<sequence>MNQILQDKFLQLPEIQQAAVQAATMVEVKILELRRGPMPEHQIERALADHRKKAHAILSPEARLVVEGALRDYGILKLGHVPAPAGMTDWSKNGGGAPA</sequence>
<dbReference type="RefSeq" id="WP_153283171.1">
    <property type="nucleotide sequence ID" value="NZ_CP045644.1"/>
</dbReference>
<dbReference type="Proteomes" id="UP000326780">
    <property type="component" value="Chromosome"/>
</dbReference>
<proteinExistence type="predicted"/>
<protein>
    <submittedName>
        <fullName evidence="1">Uncharacterized protein</fullName>
    </submittedName>
</protein>
<accession>A0A5Q0M838</accession>